<evidence type="ECO:0000313" key="2">
    <source>
        <dbReference type="Proteomes" id="UP000019149"/>
    </source>
</evidence>
<comment type="caution">
    <text evidence="1">The sequence shown here is derived from an EMBL/GenBank/DDBJ whole genome shotgun (WGS) entry which is preliminary data.</text>
</comment>
<protein>
    <submittedName>
        <fullName evidence="1">Uncharacterized protein</fullName>
    </submittedName>
</protein>
<keyword evidence="2" id="KW-1185">Reference proteome</keyword>
<accession>W6UEY4</accession>
<organism evidence="1 2">
    <name type="scientific">Echinococcus granulosus</name>
    <name type="common">Hydatid tapeworm</name>
    <dbReference type="NCBI Taxonomy" id="6210"/>
    <lineage>
        <taxon>Eukaryota</taxon>
        <taxon>Metazoa</taxon>
        <taxon>Spiralia</taxon>
        <taxon>Lophotrochozoa</taxon>
        <taxon>Platyhelminthes</taxon>
        <taxon>Cestoda</taxon>
        <taxon>Eucestoda</taxon>
        <taxon>Cyclophyllidea</taxon>
        <taxon>Taeniidae</taxon>
        <taxon>Echinococcus</taxon>
        <taxon>Echinococcus granulosus group</taxon>
    </lineage>
</organism>
<dbReference type="AlphaFoldDB" id="W6UEY4"/>
<sequence>MFETALHMANSHRRLCSAVDADALEQVNVRRTQGPHGMPCILNSSSLICRFSCLLTIFSLVCSSSPIISTSVPI</sequence>
<name>W6UEY4_ECHGR</name>
<proteinExistence type="predicted"/>
<evidence type="ECO:0000313" key="1">
    <source>
        <dbReference type="EMBL" id="EUB59653.1"/>
    </source>
</evidence>
<gene>
    <name evidence="1" type="ORF">EGR_05415</name>
</gene>
<dbReference type="KEGG" id="egl:EGR_05415"/>
<dbReference type="Proteomes" id="UP000019149">
    <property type="component" value="Unassembled WGS sequence"/>
</dbReference>
<reference evidence="1 2" key="1">
    <citation type="journal article" date="2013" name="Nat. Genet.">
        <title>The genome of the hydatid tapeworm Echinococcus granulosus.</title>
        <authorList>
            <person name="Zheng H."/>
            <person name="Zhang W."/>
            <person name="Zhang L."/>
            <person name="Zhang Z."/>
            <person name="Li J."/>
            <person name="Lu G."/>
            <person name="Zhu Y."/>
            <person name="Wang Y."/>
            <person name="Huang Y."/>
            <person name="Liu J."/>
            <person name="Kang H."/>
            <person name="Chen J."/>
            <person name="Wang L."/>
            <person name="Chen A."/>
            <person name="Yu S."/>
            <person name="Gao Z."/>
            <person name="Jin L."/>
            <person name="Gu W."/>
            <person name="Wang Z."/>
            <person name="Zhao L."/>
            <person name="Shi B."/>
            <person name="Wen H."/>
            <person name="Lin R."/>
            <person name="Jones M.K."/>
            <person name="Brejova B."/>
            <person name="Vinar T."/>
            <person name="Zhao G."/>
            <person name="McManus D.P."/>
            <person name="Chen Z."/>
            <person name="Zhou Y."/>
            <person name="Wang S."/>
        </authorList>
    </citation>
    <scope>NUCLEOTIDE SEQUENCE [LARGE SCALE GENOMIC DNA]</scope>
</reference>
<dbReference type="RefSeq" id="XP_024350849.1">
    <property type="nucleotide sequence ID" value="XM_024494664.1"/>
</dbReference>
<dbReference type="CTD" id="36341130"/>
<dbReference type="GeneID" id="36341130"/>
<dbReference type="EMBL" id="APAU02000040">
    <property type="protein sequence ID" value="EUB59653.1"/>
    <property type="molecule type" value="Genomic_DNA"/>
</dbReference>